<proteinExistence type="predicted"/>
<comment type="caution">
    <text evidence="1">The sequence shown here is derived from an EMBL/GenBank/DDBJ whole genome shotgun (WGS) entry which is preliminary data.</text>
</comment>
<dbReference type="Proteomes" id="UP001054945">
    <property type="component" value="Unassembled WGS sequence"/>
</dbReference>
<accession>A0AAV4PDA0</accession>
<dbReference type="AlphaFoldDB" id="A0AAV4PDA0"/>
<reference evidence="1 2" key="1">
    <citation type="submission" date="2021-06" db="EMBL/GenBank/DDBJ databases">
        <title>Caerostris extrusa draft genome.</title>
        <authorList>
            <person name="Kono N."/>
            <person name="Arakawa K."/>
        </authorList>
    </citation>
    <scope>NUCLEOTIDE SEQUENCE [LARGE SCALE GENOMIC DNA]</scope>
</reference>
<dbReference type="EMBL" id="BPLR01004478">
    <property type="protein sequence ID" value="GIX95170.1"/>
    <property type="molecule type" value="Genomic_DNA"/>
</dbReference>
<evidence type="ECO:0000313" key="1">
    <source>
        <dbReference type="EMBL" id="GIX95170.1"/>
    </source>
</evidence>
<evidence type="ECO:0000313" key="2">
    <source>
        <dbReference type="Proteomes" id="UP001054945"/>
    </source>
</evidence>
<gene>
    <name evidence="1" type="ORF">CEXT_147561</name>
</gene>
<name>A0AAV4PDA0_CAEEX</name>
<sequence>MMEFEVIRESAKIWEVRRVGCPKSTCSPRELGGVLQIHLDILGQIFVLGKVTHFDDDDAVHVVLEFLCEYNFRWHFVWQHCSAQKDSSVDLLWIGFQTQRVKEGAFEGVLELEGFLYKIAQ</sequence>
<keyword evidence="2" id="KW-1185">Reference proteome</keyword>
<protein>
    <submittedName>
        <fullName evidence="1">Uncharacterized protein</fullName>
    </submittedName>
</protein>
<organism evidence="1 2">
    <name type="scientific">Caerostris extrusa</name>
    <name type="common">Bark spider</name>
    <name type="synonym">Caerostris bankana</name>
    <dbReference type="NCBI Taxonomy" id="172846"/>
    <lineage>
        <taxon>Eukaryota</taxon>
        <taxon>Metazoa</taxon>
        <taxon>Ecdysozoa</taxon>
        <taxon>Arthropoda</taxon>
        <taxon>Chelicerata</taxon>
        <taxon>Arachnida</taxon>
        <taxon>Araneae</taxon>
        <taxon>Araneomorphae</taxon>
        <taxon>Entelegynae</taxon>
        <taxon>Araneoidea</taxon>
        <taxon>Araneidae</taxon>
        <taxon>Caerostris</taxon>
    </lineage>
</organism>